<evidence type="ECO:0008006" key="4">
    <source>
        <dbReference type="Google" id="ProtNLM"/>
    </source>
</evidence>
<organism evidence="2 3">
    <name type="scientific">Paractinoplanes rhizophilus</name>
    <dbReference type="NCBI Taxonomy" id="1416877"/>
    <lineage>
        <taxon>Bacteria</taxon>
        <taxon>Bacillati</taxon>
        <taxon>Actinomycetota</taxon>
        <taxon>Actinomycetes</taxon>
        <taxon>Micromonosporales</taxon>
        <taxon>Micromonosporaceae</taxon>
        <taxon>Paractinoplanes</taxon>
    </lineage>
</organism>
<dbReference type="EMBL" id="JBHTBJ010000043">
    <property type="protein sequence ID" value="MFC7279104.1"/>
    <property type="molecule type" value="Genomic_DNA"/>
</dbReference>
<evidence type="ECO:0000313" key="3">
    <source>
        <dbReference type="Proteomes" id="UP001596548"/>
    </source>
</evidence>
<feature type="transmembrane region" description="Helical" evidence="1">
    <location>
        <begin position="588"/>
        <end position="608"/>
    </location>
</feature>
<keyword evidence="1" id="KW-0472">Membrane</keyword>
<proteinExistence type="predicted"/>
<feature type="transmembrane region" description="Helical" evidence="1">
    <location>
        <begin position="472"/>
        <end position="493"/>
    </location>
</feature>
<dbReference type="SUPFAM" id="SSF53067">
    <property type="entry name" value="Actin-like ATPase domain"/>
    <property type="match status" value="1"/>
</dbReference>
<keyword evidence="3" id="KW-1185">Reference proteome</keyword>
<accession>A0ABW2I2L8</accession>
<dbReference type="Proteomes" id="UP001596548">
    <property type="component" value="Unassembled WGS sequence"/>
</dbReference>
<reference evidence="3" key="1">
    <citation type="journal article" date="2019" name="Int. J. Syst. Evol. Microbiol.">
        <title>The Global Catalogue of Microorganisms (GCM) 10K type strain sequencing project: providing services to taxonomists for standard genome sequencing and annotation.</title>
        <authorList>
            <consortium name="The Broad Institute Genomics Platform"/>
            <consortium name="The Broad Institute Genome Sequencing Center for Infectious Disease"/>
            <person name="Wu L."/>
            <person name="Ma J."/>
        </authorList>
    </citation>
    <scope>NUCLEOTIDE SEQUENCE [LARGE SCALE GENOMIC DNA]</scope>
    <source>
        <strain evidence="3">XZYJT-10</strain>
    </source>
</reference>
<keyword evidence="1" id="KW-0812">Transmembrane</keyword>
<name>A0ABW2I2L8_9ACTN</name>
<feature type="transmembrane region" description="Helical" evidence="1">
    <location>
        <begin position="358"/>
        <end position="379"/>
    </location>
</feature>
<sequence>MASADLHLSVHLGARWTAAVATVGGRTWPVAFDGQTRLPSGVWIDPQSGSISVAVAGLVAGSAHPDAYLPDPTAALRTAPTEADAAAGAPVSALLAYVANTASVQAGVGVATLTVTTPEPWGPKSRQRLLQVASAAGLPEPAIVTAVAAAAALSGTDEARGGFVLVCVIGDDYPHIAVLDAADRYTQLAAVTVCDPNAPRMDQAVADSIRLRSTSGVELPIELDWLTGLEIDRARTALIGTPRTAVLLPGRPEPVVVERGDLDKAARPHLDQLVPALTQVLAEADVDQGDIVATALVAYDATAPAAQSALADAGLPQPALLTQPEQVAAGAARLAGATHTAEGPTAATTRLPRTRLTIGSLTAVAVLAVASVVLLLQTITTADVSAIAVTVVGVRLPVANLALAAAIAATAATAAAQLAPTTWLSPQGLDDPASTGYLLRRSYLAAAGAGLALAGLWGLGTGVGVTWTDPQYLRWSLIAAAPIAACAIVIAAASPRIPATRLGDWLPRMRPPIWPIAAAGAGVYLVRAAYTLTFPTDLIGFPGLTAALGAALLGVATAATVTRHLGIRIAVMLILVPGYALVVTVNTIGYLTATYVVALVWWHLAAAAHTVREAAPDNPVTRWLARA</sequence>
<dbReference type="Gene3D" id="3.30.420.40">
    <property type="match status" value="2"/>
</dbReference>
<dbReference type="InterPro" id="IPR043129">
    <property type="entry name" value="ATPase_NBD"/>
</dbReference>
<feature type="transmembrane region" description="Helical" evidence="1">
    <location>
        <begin position="513"/>
        <end position="532"/>
    </location>
</feature>
<keyword evidence="1" id="KW-1133">Transmembrane helix</keyword>
<evidence type="ECO:0000313" key="2">
    <source>
        <dbReference type="EMBL" id="MFC7279104.1"/>
    </source>
</evidence>
<protein>
    <recommendedName>
        <fullName evidence="4">Hsp70 protein</fullName>
    </recommendedName>
</protein>
<feature type="transmembrane region" description="Helical" evidence="1">
    <location>
        <begin position="538"/>
        <end position="558"/>
    </location>
</feature>
<feature type="transmembrane region" description="Helical" evidence="1">
    <location>
        <begin position="399"/>
        <end position="421"/>
    </location>
</feature>
<dbReference type="RefSeq" id="WP_378976215.1">
    <property type="nucleotide sequence ID" value="NZ_JBHTBJ010000043.1"/>
</dbReference>
<comment type="caution">
    <text evidence="2">The sequence shown here is derived from an EMBL/GenBank/DDBJ whole genome shotgun (WGS) entry which is preliminary data.</text>
</comment>
<feature type="transmembrane region" description="Helical" evidence="1">
    <location>
        <begin position="442"/>
        <end position="460"/>
    </location>
</feature>
<dbReference type="Gene3D" id="3.90.640.10">
    <property type="entry name" value="Actin, Chain A, domain 4"/>
    <property type="match status" value="1"/>
</dbReference>
<evidence type="ECO:0000256" key="1">
    <source>
        <dbReference type="SAM" id="Phobius"/>
    </source>
</evidence>
<gene>
    <name evidence="2" type="ORF">ACFQS1_34515</name>
</gene>